<gene>
    <name evidence="2" type="ORF">K461DRAFT_292164</name>
</gene>
<dbReference type="Proteomes" id="UP000799439">
    <property type="component" value="Unassembled WGS sequence"/>
</dbReference>
<name>A0A9P4MJG4_9PEZI</name>
<dbReference type="InterPro" id="IPR019410">
    <property type="entry name" value="Methyltransf_16"/>
</dbReference>
<comment type="caution">
    <text evidence="2">The sequence shown here is derived from an EMBL/GenBank/DDBJ whole genome shotgun (WGS) entry which is preliminary data.</text>
</comment>
<dbReference type="EMBL" id="ML996083">
    <property type="protein sequence ID" value="KAF2155292.1"/>
    <property type="molecule type" value="Genomic_DNA"/>
</dbReference>
<proteinExistence type="predicted"/>
<accession>A0A9P4MJG4</accession>
<evidence type="ECO:0000313" key="3">
    <source>
        <dbReference type="Proteomes" id="UP000799439"/>
    </source>
</evidence>
<dbReference type="AlphaFoldDB" id="A0A9P4MJG4"/>
<dbReference type="OrthoDB" id="2671at2759"/>
<protein>
    <submittedName>
        <fullName evidence="2">Uncharacterized protein</fullName>
    </submittedName>
</protein>
<evidence type="ECO:0000256" key="1">
    <source>
        <dbReference type="SAM" id="MobiDB-lite"/>
    </source>
</evidence>
<reference evidence="2" key="1">
    <citation type="journal article" date="2020" name="Stud. Mycol.">
        <title>101 Dothideomycetes genomes: a test case for predicting lifestyles and emergence of pathogens.</title>
        <authorList>
            <person name="Haridas S."/>
            <person name="Albert R."/>
            <person name="Binder M."/>
            <person name="Bloem J."/>
            <person name="Labutti K."/>
            <person name="Salamov A."/>
            <person name="Andreopoulos B."/>
            <person name="Baker S."/>
            <person name="Barry K."/>
            <person name="Bills G."/>
            <person name="Bluhm B."/>
            <person name="Cannon C."/>
            <person name="Castanera R."/>
            <person name="Culley D."/>
            <person name="Daum C."/>
            <person name="Ezra D."/>
            <person name="Gonzalez J."/>
            <person name="Henrissat B."/>
            <person name="Kuo A."/>
            <person name="Liang C."/>
            <person name="Lipzen A."/>
            <person name="Lutzoni F."/>
            <person name="Magnuson J."/>
            <person name="Mondo S."/>
            <person name="Nolan M."/>
            <person name="Ohm R."/>
            <person name="Pangilinan J."/>
            <person name="Park H.-J."/>
            <person name="Ramirez L."/>
            <person name="Alfaro M."/>
            <person name="Sun H."/>
            <person name="Tritt A."/>
            <person name="Yoshinaga Y."/>
            <person name="Zwiers L.-H."/>
            <person name="Turgeon B."/>
            <person name="Goodwin S."/>
            <person name="Spatafora J."/>
            <person name="Crous P."/>
            <person name="Grigoriev I."/>
        </authorList>
    </citation>
    <scope>NUCLEOTIDE SEQUENCE</scope>
    <source>
        <strain evidence="2">CBS 260.36</strain>
    </source>
</reference>
<evidence type="ECO:0000313" key="2">
    <source>
        <dbReference type="EMBL" id="KAF2155292.1"/>
    </source>
</evidence>
<keyword evidence="3" id="KW-1185">Reference proteome</keyword>
<feature type="region of interest" description="Disordered" evidence="1">
    <location>
        <begin position="53"/>
        <end position="73"/>
    </location>
</feature>
<dbReference type="GO" id="GO:0008757">
    <property type="term" value="F:S-adenosylmethionine-dependent methyltransferase activity"/>
    <property type="evidence" value="ECO:0007669"/>
    <property type="project" value="UniProtKB-ARBA"/>
</dbReference>
<dbReference type="GO" id="GO:0005829">
    <property type="term" value="C:cytosol"/>
    <property type="evidence" value="ECO:0007669"/>
    <property type="project" value="TreeGrafter"/>
</dbReference>
<dbReference type="Pfam" id="PF10294">
    <property type="entry name" value="Methyltransf_16"/>
    <property type="match status" value="1"/>
</dbReference>
<dbReference type="InterPro" id="IPR029063">
    <property type="entry name" value="SAM-dependent_MTases_sf"/>
</dbReference>
<organism evidence="2 3">
    <name type="scientific">Myriangium duriaei CBS 260.36</name>
    <dbReference type="NCBI Taxonomy" id="1168546"/>
    <lineage>
        <taxon>Eukaryota</taxon>
        <taxon>Fungi</taxon>
        <taxon>Dikarya</taxon>
        <taxon>Ascomycota</taxon>
        <taxon>Pezizomycotina</taxon>
        <taxon>Dothideomycetes</taxon>
        <taxon>Dothideomycetidae</taxon>
        <taxon>Myriangiales</taxon>
        <taxon>Myriangiaceae</taxon>
        <taxon>Myriangium</taxon>
    </lineage>
</organism>
<dbReference type="Gene3D" id="3.40.50.150">
    <property type="entry name" value="Vaccinia Virus protein VP39"/>
    <property type="match status" value="1"/>
</dbReference>
<dbReference type="PANTHER" id="PTHR14614">
    <property type="entry name" value="HEPATOCELLULAR CARCINOMA-ASSOCIATED ANTIGEN"/>
    <property type="match status" value="1"/>
</dbReference>
<dbReference type="PANTHER" id="PTHR14614:SF156">
    <property type="entry name" value="PROTEIN-LYSINE N-METHYLTRANSFERASE EFM2"/>
    <property type="match status" value="1"/>
</dbReference>
<sequence>MERSLTKEDLGLQGLEEEPLDVLDLPQIHTRPSAMTLLDTLSLLSVESRSWEVTPSHTPGYGTPRAFSGANTPLRPKRKVRAEGVPQYLTKIVSSHLGWIADDEDKEKIWDTASVRLSERSGRTARGAFTRSFPVPVLKSKRSQGQENATDEHDYPGIVELQIHEPALTADNLGFKTWASSYVLACKWGILLDRIPALNKCRITRVDADLLLELGAGTGLVGLAAAAVLGTRTMLTDLPLIADNLARNVIDNEAAISRTNGTAEVAVLDWAHPGTISRVSGNGAAPGRDEHTDERNEAECANGLDALVIVAADPIYSMDHPPLLAKAISYHLSRSSDAAVIIGVPLREAYAAERAALRAQLTMIGLKLVFEETAIGLDDWSNGKDDEPSEVECSITVWMWS</sequence>